<proteinExistence type="predicted"/>
<sequence length="523" mass="57754">MHILMVAAENGALNGAKVGGIGDVVRDIPMALADLGCRVSVVLPAYGFLHHRRMTNEPVTLPVHFGGTAHTAYGHRVQADQPHDGVTHFVIDHPLFEAFDAERNAHRIYVDDPPHQPFAADATKFALFCLTVAQGVRQGLFPDLTHLHLHDWHAALLLFLRAFHPDYRSLRDLPTVYTIHNLGLQGIRPFQDHASSLHAWFPGIAYDRSAVADPRWDAVNPMALGIRLADRVHTVSPTYAEEVLRPSDVPHFYGGEGLERDLRGARDEGRLYGILNGCAYPEETKRQTEPDFGALWSLLKATVLDWSAATDTLRTVHFTAHARLSALAQASRPPTILCTSIGRLQPQKMMLLKEAGTRSGSGLEGVLDRLPEGGLLVVLGSGDGDYERFFMQTGARRGNLLFLNGYSDACAAALYTAGDLFLMPSSYEPCGISQMLAMRAGQPCLVHAVGGLRDTVRHGHNGWHFDGERLPDQVDRMIDAFSGAMEIFSTDKAQWRTICRNAAATRFPWPRSAERYLEELYAS</sequence>
<dbReference type="InterPro" id="IPR013534">
    <property type="entry name" value="Starch_synth_cat_dom"/>
</dbReference>
<dbReference type="PANTHER" id="PTHR45825:SF11">
    <property type="entry name" value="ALPHA AMYLASE DOMAIN-CONTAINING PROTEIN"/>
    <property type="match status" value="1"/>
</dbReference>
<keyword evidence="8" id="KW-1185">Reference proteome</keyword>
<dbReference type="Gene3D" id="3.40.50.2000">
    <property type="entry name" value="Glycogen Phosphorylase B"/>
    <property type="match status" value="2"/>
</dbReference>
<dbReference type="Pfam" id="PF08323">
    <property type="entry name" value="Glyco_transf_5"/>
    <property type="match status" value="1"/>
</dbReference>
<feature type="domain" description="Glycosyl transferase family 1" evidence="5">
    <location>
        <begin position="376"/>
        <end position="479"/>
    </location>
</feature>
<reference evidence="7" key="1">
    <citation type="submission" date="2022-04" db="EMBL/GenBank/DDBJ databases">
        <title>Desulfatitalea alkaliphila sp. nov., a novel anaerobic sulfate-reducing bacterium isolated from terrestrial mud volcano, Taman Peninsula, Russia.</title>
        <authorList>
            <person name="Khomyakova M.A."/>
            <person name="Merkel A.Y."/>
            <person name="Slobodkin A.I."/>
        </authorList>
    </citation>
    <scope>NUCLEOTIDE SEQUENCE</scope>
    <source>
        <strain evidence="7">M08but</strain>
    </source>
</reference>
<name>A0AA41UK56_9BACT</name>
<dbReference type="GO" id="GO:0005829">
    <property type="term" value="C:cytosol"/>
    <property type="evidence" value="ECO:0007669"/>
    <property type="project" value="TreeGrafter"/>
</dbReference>
<dbReference type="Proteomes" id="UP001165427">
    <property type="component" value="Unassembled WGS sequence"/>
</dbReference>
<evidence type="ECO:0000256" key="2">
    <source>
        <dbReference type="ARBA" id="ARBA00012588"/>
    </source>
</evidence>
<protein>
    <recommendedName>
        <fullName evidence="2">starch synthase</fullName>
        <ecNumber evidence="2">2.4.1.21</ecNumber>
    </recommendedName>
</protein>
<organism evidence="7 8">
    <name type="scientific">Desulfatitalea alkaliphila</name>
    <dbReference type="NCBI Taxonomy" id="2929485"/>
    <lineage>
        <taxon>Bacteria</taxon>
        <taxon>Pseudomonadati</taxon>
        <taxon>Thermodesulfobacteriota</taxon>
        <taxon>Desulfobacteria</taxon>
        <taxon>Desulfobacterales</taxon>
        <taxon>Desulfosarcinaceae</taxon>
        <taxon>Desulfatitalea</taxon>
    </lineage>
</organism>
<keyword evidence="4" id="KW-0808">Transferase</keyword>
<dbReference type="InterPro" id="IPR001296">
    <property type="entry name" value="Glyco_trans_1"/>
</dbReference>
<accession>A0AA41UK56</accession>
<evidence type="ECO:0000313" key="7">
    <source>
        <dbReference type="EMBL" id="MCJ8501959.1"/>
    </source>
</evidence>
<dbReference type="RefSeq" id="WP_246911512.1">
    <property type="nucleotide sequence ID" value="NZ_JALJRB010000019.1"/>
</dbReference>
<evidence type="ECO:0000256" key="1">
    <source>
        <dbReference type="ARBA" id="ARBA00001478"/>
    </source>
</evidence>
<comment type="catalytic activity">
    <reaction evidence="1">
        <text>[(1-&gt;4)-alpha-D-glucosyl](n) + ADP-alpha-D-glucose = [(1-&gt;4)-alpha-D-glucosyl](n+1) + ADP + H(+)</text>
        <dbReference type="Rhea" id="RHEA:18189"/>
        <dbReference type="Rhea" id="RHEA-COMP:9584"/>
        <dbReference type="Rhea" id="RHEA-COMP:9587"/>
        <dbReference type="ChEBI" id="CHEBI:15378"/>
        <dbReference type="ChEBI" id="CHEBI:15444"/>
        <dbReference type="ChEBI" id="CHEBI:57498"/>
        <dbReference type="ChEBI" id="CHEBI:456216"/>
        <dbReference type="EC" id="2.4.1.21"/>
    </reaction>
</comment>
<evidence type="ECO:0000256" key="3">
    <source>
        <dbReference type="ARBA" id="ARBA00022676"/>
    </source>
</evidence>
<feature type="domain" description="Starch synthase catalytic" evidence="6">
    <location>
        <begin position="2"/>
        <end position="263"/>
    </location>
</feature>
<comment type="caution">
    <text evidence="7">The sequence shown here is derived from an EMBL/GenBank/DDBJ whole genome shotgun (WGS) entry which is preliminary data.</text>
</comment>
<dbReference type="SUPFAM" id="SSF53756">
    <property type="entry name" value="UDP-Glycosyltransferase/glycogen phosphorylase"/>
    <property type="match status" value="1"/>
</dbReference>
<evidence type="ECO:0000313" key="8">
    <source>
        <dbReference type="Proteomes" id="UP001165427"/>
    </source>
</evidence>
<dbReference type="EC" id="2.4.1.21" evidence="2"/>
<dbReference type="EMBL" id="JALJRB010000019">
    <property type="protein sequence ID" value="MCJ8501959.1"/>
    <property type="molecule type" value="Genomic_DNA"/>
</dbReference>
<dbReference type="GO" id="GO:0009011">
    <property type="term" value="F:alpha-1,4-glucan glucosyltransferase (ADP-glucose donor) activity"/>
    <property type="evidence" value="ECO:0007669"/>
    <property type="project" value="UniProtKB-EC"/>
</dbReference>
<dbReference type="AlphaFoldDB" id="A0AA41UK56"/>
<evidence type="ECO:0000259" key="6">
    <source>
        <dbReference type="Pfam" id="PF08323"/>
    </source>
</evidence>
<evidence type="ECO:0000259" key="5">
    <source>
        <dbReference type="Pfam" id="PF00534"/>
    </source>
</evidence>
<evidence type="ECO:0000256" key="4">
    <source>
        <dbReference type="ARBA" id="ARBA00022679"/>
    </source>
</evidence>
<dbReference type="CDD" id="cd03791">
    <property type="entry name" value="GT5_Glycogen_synthase_DULL1-like"/>
    <property type="match status" value="1"/>
</dbReference>
<gene>
    <name evidence="7" type="ORF">MRX98_15355</name>
</gene>
<dbReference type="Pfam" id="PF00534">
    <property type="entry name" value="Glycos_transf_1"/>
    <property type="match status" value="1"/>
</dbReference>
<dbReference type="PANTHER" id="PTHR45825">
    <property type="entry name" value="GRANULE-BOUND STARCH SYNTHASE 1, CHLOROPLASTIC/AMYLOPLASTIC"/>
    <property type="match status" value="1"/>
</dbReference>
<keyword evidence="3" id="KW-0328">Glycosyltransferase</keyword>
<dbReference type="GO" id="GO:0005978">
    <property type="term" value="P:glycogen biosynthetic process"/>
    <property type="evidence" value="ECO:0007669"/>
    <property type="project" value="TreeGrafter"/>
</dbReference>